<sequence>MNTRAIRTLVAIFTALSSLPALAQRDFSEVRIETVPLGSGLYVLIGSGGNIGLATGDDGAFVIDDQFAPLTDKIRTAIAAVTERDVQFVLNTHWHGDHTGGNENFADAGALIVAHDNTRTRMQSEQFVRIFEHSAAPAPAGALPVVTFASEMTFHWNGKTIRGFHVEHAHTDGDVIVQFVEDDVFHMGDTFWTSGYPRIDAGNGGNVKGVIAAARAVLSRAGENARIIPGHGAVPDAGTGTLESYLAMLENTADAVQKLVDRGLDEEAAVAARPTAAFDAEWGQGYVSPERFVRSLWVSLAE</sequence>
<dbReference type="RefSeq" id="WP_354697013.1">
    <property type="nucleotide sequence ID" value="NZ_JAZHOG010000017.1"/>
</dbReference>
<evidence type="ECO:0000313" key="15">
    <source>
        <dbReference type="EMBL" id="MEJ8569686.1"/>
    </source>
</evidence>
<accession>A0AAW9RIT0</accession>
<proteinExistence type="inferred from homology"/>
<keyword evidence="7" id="KW-0479">Metal-binding</keyword>
<feature type="signal peptide" evidence="13">
    <location>
        <begin position="1"/>
        <end position="23"/>
    </location>
</feature>
<dbReference type="GO" id="GO:0017001">
    <property type="term" value="P:antibiotic catabolic process"/>
    <property type="evidence" value="ECO:0007669"/>
    <property type="project" value="InterPro"/>
</dbReference>
<keyword evidence="12" id="KW-0046">Antibiotic resistance</keyword>
<feature type="domain" description="Metallo-beta-lactamase" evidence="14">
    <location>
        <begin position="48"/>
        <end position="231"/>
    </location>
</feature>
<evidence type="ECO:0000256" key="12">
    <source>
        <dbReference type="ARBA" id="ARBA00023251"/>
    </source>
</evidence>
<evidence type="ECO:0000256" key="1">
    <source>
        <dbReference type="ARBA" id="ARBA00001526"/>
    </source>
</evidence>
<dbReference type="AlphaFoldDB" id="A0AAW9RIT0"/>
<dbReference type="Pfam" id="PF00753">
    <property type="entry name" value="Lactamase_B"/>
    <property type="match status" value="1"/>
</dbReference>
<dbReference type="Gene3D" id="3.60.15.10">
    <property type="entry name" value="Ribonuclease Z/Hydroxyacylglutathione hydrolase-like"/>
    <property type="match status" value="1"/>
</dbReference>
<dbReference type="SUPFAM" id="SSF56281">
    <property type="entry name" value="Metallo-hydrolase/oxidoreductase"/>
    <property type="match status" value="1"/>
</dbReference>
<dbReference type="PROSITE" id="PS00743">
    <property type="entry name" value="BETA_LACTAMASE_B_1"/>
    <property type="match status" value="1"/>
</dbReference>
<dbReference type="SMART" id="SM00849">
    <property type="entry name" value="Lactamase_B"/>
    <property type="match status" value="1"/>
</dbReference>
<keyword evidence="8 13" id="KW-0732">Signal</keyword>
<keyword evidence="16" id="KW-1185">Reference proteome</keyword>
<keyword evidence="11" id="KW-0862">Zinc</keyword>
<keyword evidence="9" id="KW-0574">Periplasm</keyword>
<evidence type="ECO:0000256" key="5">
    <source>
        <dbReference type="ARBA" id="ARBA00011245"/>
    </source>
</evidence>
<dbReference type="EMBL" id="JAZHOG010000017">
    <property type="protein sequence ID" value="MEJ8569686.1"/>
    <property type="molecule type" value="Genomic_DNA"/>
</dbReference>
<dbReference type="PANTHER" id="PTHR42951">
    <property type="entry name" value="METALLO-BETA-LACTAMASE DOMAIN-CONTAINING"/>
    <property type="match status" value="1"/>
</dbReference>
<evidence type="ECO:0000256" key="9">
    <source>
        <dbReference type="ARBA" id="ARBA00022764"/>
    </source>
</evidence>
<gene>
    <name evidence="15" type="ORF">V3330_18805</name>
</gene>
<evidence type="ECO:0000256" key="4">
    <source>
        <dbReference type="ARBA" id="ARBA00005250"/>
    </source>
</evidence>
<dbReference type="InterPro" id="IPR001018">
    <property type="entry name" value="Beta-lactamase_class-B_CS"/>
</dbReference>
<evidence type="ECO:0000259" key="14">
    <source>
        <dbReference type="SMART" id="SM00849"/>
    </source>
</evidence>
<dbReference type="EC" id="3.5.2.6" evidence="6"/>
<dbReference type="GO" id="GO:0008800">
    <property type="term" value="F:beta-lactamase activity"/>
    <property type="evidence" value="ECO:0007669"/>
    <property type="project" value="UniProtKB-EC"/>
</dbReference>
<evidence type="ECO:0000256" key="8">
    <source>
        <dbReference type="ARBA" id="ARBA00022729"/>
    </source>
</evidence>
<comment type="subcellular location">
    <subcellularLocation>
        <location evidence="3">Periplasm</location>
    </subcellularLocation>
</comment>
<comment type="cofactor">
    <cofactor evidence="2">
        <name>Zn(2+)</name>
        <dbReference type="ChEBI" id="CHEBI:29105"/>
    </cofactor>
</comment>
<dbReference type="InterPro" id="IPR001279">
    <property type="entry name" value="Metallo-B-lactamas"/>
</dbReference>
<dbReference type="PANTHER" id="PTHR42951:SF4">
    <property type="entry name" value="ACYL-COENZYME A THIOESTERASE MBLAC2"/>
    <property type="match status" value="1"/>
</dbReference>
<dbReference type="InterPro" id="IPR036866">
    <property type="entry name" value="RibonucZ/Hydroxyglut_hydro"/>
</dbReference>
<comment type="subunit">
    <text evidence="5">Monomer.</text>
</comment>
<evidence type="ECO:0000256" key="6">
    <source>
        <dbReference type="ARBA" id="ARBA00012865"/>
    </source>
</evidence>
<organism evidence="15 16">
    <name type="scientific">Elongatibacter sediminis</name>
    <dbReference type="NCBI Taxonomy" id="3119006"/>
    <lineage>
        <taxon>Bacteria</taxon>
        <taxon>Pseudomonadati</taxon>
        <taxon>Pseudomonadota</taxon>
        <taxon>Gammaproteobacteria</taxon>
        <taxon>Chromatiales</taxon>
        <taxon>Wenzhouxiangellaceae</taxon>
        <taxon>Elongatibacter</taxon>
    </lineage>
</organism>
<name>A0AAW9RIT0_9GAMM</name>
<keyword evidence="10" id="KW-0378">Hydrolase</keyword>
<dbReference type="InterPro" id="IPR050855">
    <property type="entry name" value="NDM-1-like"/>
</dbReference>
<feature type="chain" id="PRO_5043970537" description="beta-lactamase" evidence="13">
    <location>
        <begin position="24"/>
        <end position="302"/>
    </location>
</feature>
<evidence type="ECO:0000256" key="10">
    <source>
        <dbReference type="ARBA" id="ARBA00022801"/>
    </source>
</evidence>
<reference evidence="15 16" key="1">
    <citation type="submission" date="2024-02" db="EMBL/GenBank/DDBJ databases">
        <title>A novel Wenzhouxiangellaceae bacterium, isolated from coastal sediments.</title>
        <authorList>
            <person name="Du Z.-J."/>
            <person name="Ye Y.-Q."/>
            <person name="Zhang X.-Y."/>
        </authorList>
    </citation>
    <scope>NUCLEOTIDE SEQUENCE [LARGE SCALE GENOMIC DNA]</scope>
    <source>
        <strain evidence="15 16">CH-27</strain>
    </source>
</reference>
<dbReference type="GO" id="GO:0008270">
    <property type="term" value="F:zinc ion binding"/>
    <property type="evidence" value="ECO:0007669"/>
    <property type="project" value="InterPro"/>
</dbReference>
<dbReference type="CDD" id="cd16282">
    <property type="entry name" value="metallo-hydrolase-like_MBL-fold"/>
    <property type="match status" value="1"/>
</dbReference>
<evidence type="ECO:0000256" key="7">
    <source>
        <dbReference type="ARBA" id="ARBA00022723"/>
    </source>
</evidence>
<evidence type="ECO:0000313" key="16">
    <source>
        <dbReference type="Proteomes" id="UP001359886"/>
    </source>
</evidence>
<dbReference type="GO" id="GO:0046677">
    <property type="term" value="P:response to antibiotic"/>
    <property type="evidence" value="ECO:0007669"/>
    <property type="project" value="UniProtKB-KW"/>
</dbReference>
<evidence type="ECO:0000256" key="2">
    <source>
        <dbReference type="ARBA" id="ARBA00001947"/>
    </source>
</evidence>
<dbReference type="Proteomes" id="UP001359886">
    <property type="component" value="Unassembled WGS sequence"/>
</dbReference>
<comment type="catalytic activity">
    <reaction evidence="1">
        <text>a beta-lactam + H2O = a substituted beta-amino acid</text>
        <dbReference type="Rhea" id="RHEA:20401"/>
        <dbReference type="ChEBI" id="CHEBI:15377"/>
        <dbReference type="ChEBI" id="CHEBI:35627"/>
        <dbReference type="ChEBI" id="CHEBI:140347"/>
        <dbReference type="EC" id="3.5.2.6"/>
    </reaction>
</comment>
<evidence type="ECO:0000256" key="11">
    <source>
        <dbReference type="ARBA" id="ARBA00022833"/>
    </source>
</evidence>
<comment type="caution">
    <text evidence="15">The sequence shown here is derived from an EMBL/GenBank/DDBJ whole genome shotgun (WGS) entry which is preliminary data.</text>
</comment>
<evidence type="ECO:0000256" key="13">
    <source>
        <dbReference type="SAM" id="SignalP"/>
    </source>
</evidence>
<evidence type="ECO:0000256" key="3">
    <source>
        <dbReference type="ARBA" id="ARBA00004418"/>
    </source>
</evidence>
<protein>
    <recommendedName>
        <fullName evidence="6">beta-lactamase</fullName>
        <ecNumber evidence="6">3.5.2.6</ecNumber>
    </recommendedName>
</protein>
<comment type="similarity">
    <text evidence="4">Belongs to the metallo-beta-lactamase superfamily. Class-B beta-lactamase family.</text>
</comment>
<dbReference type="GO" id="GO:0042597">
    <property type="term" value="C:periplasmic space"/>
    <property type="evidence" value="ECO:0007669"/>
    <property type="project" value="UniProtKB-SubCell"/>
</dbReference>